<dbReference type="PRINTS" id="PR00725">
    <property type="entry name" value="DADACBPTASE1"/>
</dbReference>
<keyword evidence="6" id="KW-0961">Cell wall biogenesis/degradation</keyword>
<dbReference type="InterPro" id="IPR018044">
    <property type="entry name" value="Peptidase_S11"/>
</dbReference>
<dbReference type="PANTHER" id="PTHR21581:SF26">
    <property type="entry name" value="D-ALANYL-D-ALANINE ENDOPEPTIDASE"/>
    <property type="match status" value="1"/>
</dbReference>
<dbReference type="OrthoDB" id="5688590at2"/>
<accession>A0A4R2FEP9</accession>
<evidence type="ECO:0000256" key="11">
    <source>
        <dbReference type="SAM" id="SignalP"/>
    </source>
</evidence>
<dbReference type="Pfam" id="PF00768">
    <property type="entry name" value="Peptidase_S11"/>
    <property type="match status" value="1"/>
</dbReference>
<sequence length="313" mass="33784">MSLKILPLLGCLLLLLPPLANAKAVPKTHQPLAAASAMLVDVKTGEVLYADHAEESHPIASVSKLLTVLVVLDAQQPLNERIEVNVDGVPGMDNVVSRLRFGSTLQRKEAIALALMSSENRAAATLAHHYPGGFPAFIKAMNHKAKTLGMAHSRFVEPTGLSSQNVASASDLIKLLKATQKYPLMGQLSSAKNRSVTLQKPRYSLAFYNTNPLVNKKGWKIHLTKTGYTDDAGHCLVMLTEMAGRQVAFVVLDAFGKYTHIADAGRLKQWLSTGKVSKVPADALAYKAEKQQQTQQTANNLEQGDSISATAQP</sequence>
<dbReference type="EMBL" id="SLWF01000005">
    <property type="protein sequence ID" value="TCN87100.1"/>
    <property type="molecule type" value="Genomic_DNA"/>
</dbReference>
<keyword evidence="3" id="KW-0378">Hydrolase</keyword>
<feature type="signal peptide" evidence="11">
    <location>
        <begin position="1"/>
        <end position="22"/>
    </location>
</feature>
<dbReference type="GO" id="GO:0071555">
    <property type="term" value="P:cell wall organization"/>
    <property type="evidence" value="ECO:0007669"/>
    <property type="project" value="UniProtKB-KW"/>
</dbReference>
<dbReference type="Proteomes" id="UP000294832">
    <property type="component" value="Unassembled WGS sequence"/>
</dbReference>
<dbReference type="InterPro" id="IPR001967">
    <property type="entry name" value="Peptidase_S11_N"/>
</dbReference>
<evidence type="ECO:0000259" key="12">
    <source>
        <dbReference type="Pfam" id="PF00768"/>
    </source>
</evidence>
<evidence type="ECO:0000256" key="8">
    <source>
        <dbReference type="PIRSR" id="PIRSR618044-2"/>
    </source>
</evidence>
<evidence type="ECO:0000256" key="3">
    <source>
        <dbReference type="ARBA" id="ARBA00022801"/>
    </source>
</evidence>
<feature type="active site" description="Acyl-ester intermediate" evidence="7">
    <location>
        <position position="64"/>
    </location>
</feature>
<dbReference type="GO" id="GO:0009002">
    <property type="term" value="F:serine-type D-Ala-D-Ala carboxypeptidase activity"/>
    <property type="evidence" value="ECO:0007669"/>
    <property type="project" value="InterPro"/>
</dbReference>
<feature type="domain" description="Peptidase S11 D-alanyl-D-alanine carboxypeptidase A N-terminal" evidence="12">
    <location>
        <begin position="30"/>
        <end position="255"/>
    </location>
</feature>
<evidence type="ECO:0000256" key="4">
    <source>
        <dbReference type="ARBA" id="ARBA00022960"/>
    </source>
</evidence>
<organism evidence="13 14">
    <name type="scientific">Shewanella fodinae</name>
    <dbReference type="NCBI Taxonomy" id="552357"/>
    <lineage>
        <taxon>Bacteria</taxon>
        <taxon>Pseudomonadati</taxon>
        <taxon>Pseudomonadota</taxon>
        <taxon>Gammaproteobacteria</taxon>
        <taxon>Alteromonadales</taxon>
        <taxon>Shewanellaceae</taxon>
        <taxon>Shewanella</taxon>
    </lineage>
</organism>
<dbReference type="SUPFAM" id="SSF56601">
    <property type="entry name" value="beta-lactamase/transpeptidase-like"/>
    <property type="match status" value="1"/>
</dbReference>
<dbReference type="AlphaFoldDB" id="A0A4R2FEP9"/>
<comment type="similarity">
    <text evidence="1 9">Belongs to the peptidase S11 family.</text>
</comment>
<protein>
    <submittedName>
        <fullName evidence="13">Murein-DD-endopeptidase</fullName>
    </submittedName>
</protein>
<feature type="compositionally biased region" description="Low complexity" evidence="10">
    <location>
        <begin position="291"/>
        <end position="303"/>
    </location>
</feature>
<keyword evidence="5" id="KW-0573">Peptidoglycan synthesis</keyword>
<evidence type="ECO:0000256" key="1">
    <source>
        <dbReference type="ARBA" id="ARBA00007164"/>
    </source>
</evidence>
<keyword evidence="2 11" id="KW-0732">Signal</keyword>
<feature type="active site" evidence="7">
    <location>
        <position position="118"/>
    </location>
</feature>
<dbReference type="GO" id="GO:0009252">
    <property type="term" value="P:peptidoglycan biosynthetic process"/>
    <property type="evidence" value="ECO:0007669"/>
    <property type="project" value="UniProtKB-KW"/>
</dbReference>
<keyword evidence="14" id="KW-1185">Reference proteome</keyword>
<evidence type="ECO:0000313" key="13">
    <source>
        <dbReference type="EMBL" id="TCN87100.1"/>
    </source>
</evidence>
<feature type="chain" id="PRO_5020311621" evidence="11">
    <location>
        <begin position="23"/>
        <end position="313"/>
    </location>
</feature>
<evidence type="ECO:0000256" key="6">
    <source>
        <dbReference type="ARBA" id="ARBA00023316"/>
    </source>
</evidence>
<dbReference type="NCBIfam" id="NF008668">
    <property type="entry name" value="PRK11669.1"/>
    <property type="match status" value="1"/>
</dbReference>
<dbReference type="InterPro" id="IPR012338">
    <property type="entry name" value="Beta-lactam/transpept-like"/>
</dbReference>
<evidence type="ECO:0000256" key="2">
    <source>
        <dbReference type="ARBA" id="ARBA00022729"/>
    </source>
</evidence>
<dbReference type="PANTHER" id="PTHR21581">
    <property type="entry name" value="D-ALANYL-D-ALANINE CARBOXYPEPTIDASE"/>
    <property type="match status" value="1"/>
</dbReference>
<dbReference type="RefSeq" id="WP_133038270.1">
    <property type="nucleotide sequence ID" value="NZ_SLWF01000005.1"/>
</dbReference>
<evidence type="ECO:0000256" key="10">
    <source>
        <dbReference type="SAM" id="MobiDB-lite"/>
    </source>
</evidence>
<dbReference type="GO" id="GO:0008360">
    <property type="term" value="P:regulation of cell shape"/>
    <property type="evidence" value="ECO:0007669"/>
    <property type="project" value="UniProtKB-KW"/>
</dbReference>
<reference evidence="13 14" key="1">
    <citation type="submission" date="2019-03" db="EMBL/GenBank/DDBJ databases">
        <title>Freshwater and sediment microbial communities from various areas in North America, analyzing microbe dynamics in response to fracking.</title>
        <authorList>
            <person name="Lamendella R."/>
        </authorList>
    </citation>
    <scope>NUCLEOTIDE SEQUENCE [LARGE SCALE GENOMIC DNA]</scope>
    <source>
        <strain evidence="13 14">74A</strain>
    </source>
</reference>
<name>A0A4R2FEP9_9GAMM</name>
<evidence type="ECO:0000256" key="5">
    <source>
        <dbReference type="ARBA" id="ARBA00022984"/>
    </source>
</evidence>
<feature type="binding site" evidence="8">
    <location>
        <position position="225"/>
    </location>
    <ligand>
        <name>substrate</name>
    </ligand>
</feature>
<evidence type="ECO:0000256" key="9">
    <source>
        <dbReference type="RuleBase" id="RU004016"/>
    </source>
</evidence>
<gene>
    <name evidence="13" type="ORF">EDC91_105102</name>
</gene>
<evidence type="ECO:0000313" key="14">
    <source>
        <dbReference type="Proteomes" id="UP000294832"/>
    </source>
</evidence>
<proteinExistence type="inferred from homology"/>
<feature type="region of interest" description="Disordered" evidence="10">
    <location>
        <begin position="290"/>
        <end position="313"/>
    </location>
</feature>
<feature type="active site" description="Acyl-ester intermediate" evidence="7">
    <location>
        <position position="61"/>
    </location>
</feature>
<dbReference type="Gene3D" id="3.40.710.10">
    <property type="entry name" value="DD-peptidase/beta-lactamase superfamily"/>
    <property type="match status" value="1"/>
</dbReference>
<keyword evidence="4" id="KW-0133">Cell shape</keyword>
<comment type="caution">
    <text evidence="13">The sequence shown here is derived from an EMBL/GenBank/DDBJ whole genome shotgun (WGS) entry which is preliminary data.</text>
</comment>
<evidence type="ECO:0000256" key="7">
    <source>
        <dbReference type="PIRSR" id="PIRSR618044-1"/>
    </source>
</evidence>
<dbReference type="GO" id="GO:0006508">
    <property type="term" value="P:proteolysis"/>
    <property type="evidence" value="ECO:0007669"/>
    <property type="project" value="InterPro"/>
</dbReference>